<feature type="transmembrane region" description="Helical" evidence="1">
    <location>
        <begin position="79"/>
        <end position="98"/>
    </location>
</feature>
<organism evidence="2">
    <name type="scientific">Culex pipiens</name>
    <name type="common">House mosquito</name>
    <dbReference type="NCBI Taxonomy" id="7175"/>
    <lineage>
        <taxon>Eukaryota</taxon>
        <taxon>Metazoa</taxon>
        <taxon>Ecdysozoa</taxon>
        <taxon>Arthropoda</taxon>
        <taxon>Hexapoda</taxon>
        <taxon>Insecta</taxon>
        <taxon>Pterygota</taxon>
        <taxon>Neoptera</taxon>
        <taxon>Endopterygota</taxon>
        <taxon>Diptera</taxon>
        <taxon>Nematocera</taxon>
        <taxon>Culicoidea</taxon>
        <taxon>Culicidae</taxon>
        <taxon>Culicinae</taxon>
        <taxon>Culicini</taxon>
        <taxon>Culex</taxon>
        <taxon>Culex</taxon>
    </lineage>
</organism>
<dbReference type="EMBL" id="HBUE01344195">
    <property type="protein sequence ID" value="CAG6599827.1"/>
    <property type="molecule type" value="Transcribed_RNA"/>
</dbReference>
<feature type="transmembrane region" description="Helical" evidence="1">
    <location>
        <begin position="36"/>
        <end position="59"/>
    </location>
</feature>
<dbReference type="EMBL" id="HBUE01237267">
    <property type="protein sequence ID" value="CAG6547625.1"/>
    <property type="molecule type" value="Transcribed_RNA"/>
</dbReference>
<dbReference type="EMBL" id="HBUE01344196">
    <property type="protein sequence ID" value="CAG6599828.1"/>
    <property type="molecule type" value="Transcribed_RNA"/>
</dbReference>
<dbReference type="EMBL" id="HBUE01063263">
    <property type="protein sequence ID" value="CAG6469590.1"/>
    <property type="molecule type" value="Transcribed_RNA"/>
</dbReference>
<reference evidence="2" key="1">
    <citation type="submission" date="2021-05" db="EMBL/GenBank/DDBJ databases">
        <authorList>
            <person name="Alioto T."/>
            <person name="Alioto T."/>
            <person name="Gomez Garrido J."/>
        </authorList>
    </citation>
    <scope>NUCLEOTIDE SEQUENCE</scope>
</reference>
<dbReference type="EMBL" id="HBUE01063266">
    <property type="protein sequence ID" value="CAG6469592.1"/>
    <property type="molecule type" value="Transcribed_RNA"/>
</dbReference>
<keyword evidence="1" id="KW-1133">Transmembrane helix</keyword>
<dbReference type="EMBL" id="HBUE01237265">
    <property type="protein sequence ID" value="CAG6547623.1"/>
    <property type="molecule type" value="Transcribed_RNA"/>
</dbReference>
<keyword evidence="1" id="KW-0812">Transmembrane</keyword>
<dbReference type="AlphaFoldDB" id="A0A8D8I6N5"/>
<proteinExistence type="predicted"/>
<accession>A0A8D8I6N5</accession>
<dbReference type="EMBL" id="HBUE01344197">
    <property type="protein sequence ID" value="CAG6599829.1"/>
    <property type="molecule type" value="Transcribed_RNA"/>
</dbReference>
<dbReference type="EMBL" id="HBUE01237266">
    <property type="protein sequence ID" value="CAG6547624.1"/>
    <property type="molecule type" value="Transcribed_RNA"/>
</dbReference>
<sequence length="106" mass="11690">MMMVVLMGFAPRVVMLVVVLVAKVIAGKFQAVTINFPTKTVIICRALAQTIAIIIMVIYFNGSPHLTPCQSVTGPRLPLICLLIIIWLLEGGTALGSWRGFYRVRF</sequence>
<dbReference type="EMBL" id="HBUE01063264">
    <property type="protein sequence ID" value="CAG6469591.1"/>
    <property type="molecule type" value="Transcribed_RNA"/>
</dbReference>
<keyword evidence="1" id="KW-0472">Membrane</keyword>
<evidence type="ECO:0000313" key="2">
    <source>
        <dbReference type="EMBL" id="CAG6547624.1"/>
    </source>
</evidence>
<evidence type="ECO:0000256" key="1">
    <source>
        <dbReference type="SAM" id="Phobius"/>
    </source>
</evidence>
<protein>
    <submittedName>
        <fullName evidence="2">(northern house mosquito) hypothetical protein</fullName>
    </submittedName>
</protein>
<name>A0A8D8I6N5_CULPI</name>